<reference evidence="1" key="1">
    <citation type="submission" date="2014-09" db="EMBL/GenBank/DDBJ databases">
        <authorList>
            <person name="Magalhaes I.L.F."/>
            <person name="Oliveira U."/>
            <person name="Santos F.R."/>
            <person name="Vidigal T.H.D.A."/>
            <person name="Brescovit A.D."/>
            <person name="Santos A.J."/>
        </authorList>
    </citation>
    <scope>NUCLEOTIDE SEQUENCE</scope>
    <source>
        <tissue evidence="1">Shoot tissue taken approximately 20 cm above the soil surface</tissue>
    </source>
</reference>
<accession>A0A0A9HGH3</accession>
<evidence type="ECO:0000313" key="1">
    <source>
        <dbReference type="EMBL" id="JAE31998.1"/>
    </source>
</evidence>
<organism evidence="1">
    <name type="scientific">Arundo donax</name>
    <name type="common">Giant reed</name>
    <name type="synonym">Donax arundinaceus</name>
    <dbReference type="NCBI Taxonomy" id="35708"/>
    <lineage>
        <taxon>Eukaryota</taxon>
        <taxon>Viridiplantae</taxon>
        <taxon>Streptophyta</taxon>
        <taxon>Embryophyta</taxon>
        <taxon>Tracheophyta</taxon>
        <taxon>Spermatophyta</taxon>
        <taxon>Magnoliopsida</taxon>
        <taxon>Liliopsida</taxon>
        <taxon>Poales</taxon>
        <taxon>Poaceae</taxon>
        <taxon>PACMAD clade</taxon>
        <taxon>Arundinoideae</taxon>
        <taxon>Arundineae</taxon>
        <taxon>Arundo</taxon>
    </lineage>
</organism>
<sequence length="40" mass="4855">MLYYSISNFYRIDFYTTQYHCSPYSSKNFCFILKSEYGSS</sequence>
<dbReference type="EMBL" id="GBRH01165898">
    <property type="protein sequence ID" value="JAE31998.1"/>
    <property type="molecule type" value="Transcribed_RNA"/>
</dbReference>
<name>A0A0A9HGH3_ARUDO</name>
<dbReference type="AlphaFoldDB" id="A0A0A9HGH3"/>
<proteinExistence type="predicted"/>
<reference evidence="1" key="2">
    <citation type="journal article" date="2015" name="Data Brief">
        <title>Shoot transcriptome of the giant reed, Arundo donax.</title>
        <authorList>
            <person name="Barrero R.A."/>
            <person name="Guerrero F.D."/>
            <person name="Moolhuijzen P."/>
            <person name="Goolsby J.A."/>
            <person name="Tidwell J."/>
            <person name="Bellgard S.E."/>
            <person name="Bellgard M.I."/>
        </authorList>
    </citation>
    <scope>NUCLEOTIDE SEQUENCE</scope>
    <source>
        <tissue evidence="1">Shoot tissue taken approximately 20 cm above the soil surface</tissue>
    </source>
</reference>
<protein>
    <submittedName>
        <fullName evidence="1">Uncharacterized protein</fullName>
    </submittedName>
</protein>